<organism evidence="1 2">
    <name type="scientific">Phytophthora nicotianae P1976</name>
    <dbReference type="NCBI Taxonomy" id="1317066"/>
    <lineage>
        <taxon>Eukaryota</taxon>
        <taxon>Sar</taxon>
        <taxon>Stramenopiles</taxon>
        <taxon>Oomycota</taxon>
        <taxon>Peronosporomycetes</taxon>
        <taxon>Peronosporales</taxon>
        <taxon>Peronosporaceae</taxon>
        <taxon>Phytophthora</taxon>
    </lineage>
</organism>
<sequence>MSSRWKKFSSDGPGQINSWKRFGRYQDIYGSKCSPWFHEHERDQTKDQVMIPDGSLKDDRVVKFGIIAKKYPIYYPKMIKEEKTQYGSGEANMELEHMSGSRSQCIQCEGPLSP</sequence>
<name>A0A080Z8C3_PHYNI</name>
<dbReference type="EMBL" id="ANJA01003531">
    <property type="protein sequence ID" value="ETO62884.1"/>
    <property type="molecule type" value="Genomic_DNA"/>
</dbReference>
<protein>
    <submittedName>
        <fullName evidence="1">Uncharacterized protein</fullName>
    </submittedName>
</protein>
<proteinExistence type="predicted"/>
<accession>A0A080Z8C3</accession>
<evidence type="ECO:0000313" key="1">
    <source>
        <dbReference type="EMBL" id="ETO62884.1"/>
    </source>
</evidence>
<gene>
    <name evidence="1" type="ORF">F444_19289</name>
</gene>
<dbReference type="Proteomes" id="UP000028582">
    <property type="component" value="Unassembled WGS sequence"/>
</dbReference>
<comment type="caution">
    <text evidence="1">The sequence shown here is derived from an EMBL/GenBank/DDBJ whole genome shotgun (WGS) entry which is preliminary data.</text>
</comment>
<dbReference type="AlphaFoldDB" id="A0A080Z8C3"/>
<evidence type="ECO:0000313" key="2">
    <source>
        <dbReference type="Proteomes" id="UP000028582"/>
    </source>
</evidence>
<reference evidence="1 2" key="1">
    <citation type="submission" date="2013-11" db="EMBL/GenBank/DDBJ databases">
        <title>The Genome Sequence of Phytophthora parasitica P1976.</title>
        <authorList>
            <consortium name="The Broad Institute Genomics Platform"/>
            <person name="Russ C."/>
            <person name="Tyler B."/>
            <person name="Panabieres F."/>
            <person name="Shan W."/>
            <person name="Tripathy S."/>
            <person name="Grunwald N."/>
            <person name="Machado M."/>
            <person name="Johnson C.S."/>
            <person name="Walker B."/>
            <person name="Young S."/>
            <person name="Zeng Q."/>
            <person name="Gargeya S."/>
            <person name="Fitzgerald M."/>
            <person name="Haas B."/>
            <person name="Abouelleil A."/>
            <person name="Allen A.W."/>
            <person name="Alvarado L."/>
            <person name="Arachchi H.M."/>
            <person name="Berlin A.M."/>
            <person name="Chapman S.B."/>
            <person name="Gainer-Dewar J."/>
            <person name="Goldberg J."/>
            <person name="Griggs A."/>
            <person name="Gujja S."/>
            <person name="Hansen M."/>
            <person name="Howarth C."/>
            <person name="Imamovic A."/>
            <person name="Ireland A."/>
            <person name="Larimer J."/>
            <person name="McCowan C."/>
            <person name="Murphy C."/>
            <person name="Pearson M."/>
            <person name="Poon T.W."/>
            <person name="Priest M."/>
            <person name="Roberts A."/>
            <person name="Saif S."/>
            <person name="Shea T."/>
            <person name="Sisk P."/>
            <person name="Sykes S."/>
            <person name="Wortman J."/>
            <person name="Nusbaum C."/>
            <person name="Birren B."/>
        </authorList>
    </citation>
    <scope>NUCLEOTIDE SEQUENCE [LARGE SCALE GENOMIC DNA]</scope>
    <source>
        <strain evidence="1 2">P1976</strain>
    </source>
</reference>